<protein>
    <submittedName>
        <fullName evidence="3">Uncharacterized protein, MTH1187 family</fullName>
    </submittedName>
</protein>
<dbReference type="AlphaFoldDB" id="A0A1I2UGR0"/>
<dbReference type="InterPro" id="IPR029756">
    <property type="entry name" value="MTH1187/YkoF-like"/>
</dbReference>
<dbReference type="NCBIfam" id="TIGR00106">
    <property type="entry name" value="MTH1187 family thiamine-binding protein"/>
    <property type="match status" value="1"/>
</dbReference>
<reference evidence="4" key="1">
    <citation type="submission" date="2016-10" db="EMBL/GenBank/DDBJ databases">
        <authorList>
            <person name="Varghese N."/>
            <person name="Submissions S."/>
        </authorList>
    </citation>
    <scope>NUCLEOTIDE SEQUENCE [LARGE SCALE GENOMIC DNA]</scope>
    <source>
        <strain evidence="4">CGMCC 1.10971</strain>
    </source>
</reference>
<dbReference type="RefSeq" id="WP_090729336.1">
    <property type="nucleotide sequence ID" value="NZ_FOOU01000013.1"/>
</dbReference>
<feature type="domain" description="Thiamine-binding protein" evidence="2">
    <location>
        <begin position="5"/>
        <end position="94"/>
    </location>
</feature>
<dbReference type="Gene3D" id="3.30.70.930">
    <property type="match status" value="1"/>
</dbReference>
<comment type="similarity">
    <text evidence="1">Belongs to the UPF0045 family.</text>
</comment>
<organism evidence="3 4">
    <name type="scientific">Neptunomonas qingdaonensis</name>
    <dbReference type="NCBI Taxonomy" id="1045558"/>
    <lineage>
        <taxon>Bacteria</taxon>
        <taxon>Pseudomonadati</taxon>
        <taxon>Pseudomonadota</taxon>
        <taxon>Gammaproteobacteria</taxon>
        <taxon>Oceanospirillales</taxon>
        <taxon>Oceanospirillaceae</taxon>
        <taxon>Neptunomonas</taxon>
    </lineage>
</organism>
<evidence type="ECO:0000256" key="1">
    <source>
        <dbReference type="ARBA" id="ARBA00010272"/>
    </source>
</evidence>
<dbReference type="EMBL" id="FOOU01000013">
    <property type="protein sequence ID" value="SFG76240.1"/>
    <property type="molecule type" value="Genomic_DNA"/>
</dbReference>
<accession>A0A1I2UGR0</accession>
<dbReference type="SUPFAM" id="SSF89957">
    <property type="entry name" value="MTH1187/YkoF-like"/>
    <property type="match status" value="1"/>
</dbReference>
<sequence length="106" mass="11854">MYVLMDIMVSPSGVGVSISPYVAMCQKIFEEAGLTHSMHGYGTNVEGEWDDVMAAVKRCHEDLHKAGAVRIISHMKLGTRTDRMQTMEDKVSSVHEKMDHEKTAQD</sequence>
<keyword evidence="4" id="KW-1185">Reference proteome</keyword>
<dbReference type="STRING" id="1045558.SAMN05216175_11314"/>
<dbReference type="GO" id="GO:0005829">
    <property type="term" value="C:cytosol"/>
    <property type="evidence" value="ECO:0007669"/>
    <property type="project" value="TreeGrafter"/>
</dbReference>
<evidence type="ECO:0000313" key="4">
    <source>
        <dbReference type="Proteomes" id="UP000198623"/>
    </source>
</evidence>
<dbReference type="PANTHER" id="PTHR33777:SF1">
    <property type="entry name" value="UPF0045 PROTEIN ECM15"/>
    <property type="match status" value="1"/>
</dbReference>
<evidence type="ECO:0000259" key="2">
    <source>
        <dbReference type="Pfam" id="PF01910"/>
    </source>
</evidence>
<dbReference type="InterPro" id="IPR002767">
    <property type="entry name" value="Thiamine_BP"/>
</dbReference>
<evidence type="ECO:0000313" key="3">
    <source>
        <dbReference type="EMBL" id="SFG76240.1"/>
    </source>
</evidence>
<dbReference type="Pfam" id="PF01910">
    <property type="entry name" value="Thiamine_BP"/>
    <property type="match status" value="1"/>
</dbReference>
<dbReference type="PANTHER" id="PTHR33777">
    <property type="entry name" value="UPF0045 PROTEIN ECM15"/>
    <property type="match status" value="1"/>
</dbReference>
<dbReference type="OrthoDB" id="9793516at2"/>
<dbReference type="InterPro" id="IPR051614">
    <property type="entry name" value="UPF0045_domain"/>
</dbReference>
<proteinExistence type="inferred from homology"/>
<gene>
    <name evidence="3" type="ORF">SAMN05216175_11314</name>
</gene>
<name>A0A1I2UGR0_9GAMM</name>
<dbReference type="Proteomes" id="UP000198623">
    <property type="component" value="Unassembled WGS sequence"/>
</dbReference>